<feature type="coiled-coil region" evidence="1">
    <location>
        <begin position="73"/>
        <end position="100"/>
    </location>
</feature>
<dbReference type="AlphaFoldDB" id="A0A7H2BLX8"/>
<accession>A0A7H2BLX8</accession>
<gene>
    <name evidence="2" type="ORF">IDM48_04530</name>
</gene>
<evidence type="ECO:0000313" key="2">
    <source>
        <dbReference type="EMBL" id="QNV40674.1"/>
    </source>
</evidence>
<dbReference type="RefSeq" id="WP_190618264.1">
    <property type="nucleotide sequence ID" value="NZ_CP061538.1"/>
</dbReference>
<dbReference type="EMBL" id="CP061538">
    <property type="protein sequence ID" value="QNV40674.1"/>
    <property type="molecule type" value="Genomic_DNA"/>
</dbReference>
<organism evidence="2 3">
    <name type="scientific">Rothia amarae</name>
    <dbReference type="NCBI Taxonomy" id="169480"/>
    <lineage>
        <taxon>Bacteria</taxon>
        <taxon>Bacillati</taxon>
        <taxon>Actinomycetota</taxon>
        <taxon>Actinomycetes</taxon>
        <taxon>Micrococcales</taxon>
        <taxon>Micrococcaceae</taxon>
        <taxon>Rothia</taxon>
    </lineage>
</organism>
<reference evidence="2 3" key="1">
    <citation type="submission" date="2020-09" db="EMBL/GenBank/DDBJ databases">
        <title>Investigation of environmental microbe.</title>
        <authorList>
            <person name="Ou Y."/>
            <person name="Kang Q."/>
        </authorList>
    </citation>
    <scope>NUCLEOTIDE SEQUENCE [LARGE SCALE GENOMIC DNA]</scope>
    <source>
        <strain evidence="2 3">KJZ-9</strain>
    </source>
</reference>
<dbReference type="KEGG" id="rama:IDM48_04530"/>
<dbReference type="Proteomes" id="UP000516421">
    <property type="component" value="Chromosome"/>
</dbReference>
<protein>
    <submittedName>
        <fullName evidence="2">Uncharacterized protein</fullName>
    </submittedName>
</protein>
<evidence type="ECO:0000313" key="3">
    <source>
        <dbReference type="Proteomes" id="UP000516421"/>
    </source>
</evidence>
<keyword evidence="3" id="KW-1185">Reference proteome</keyword>
<evidence type="ECO:0000256" key="1">
    <source>
        <dbReference type="SAM" id="Coils"/>
    </source>
</evidence>
<keyword evidence="1" id="KW-0175">Coiled coil</keyword>
<sequence length="413" mass="43848">MAKYNDLRPTRPDDSLKRLMRRVDNPQTVPHGVKVAQPDERVVFYDSSYVARTWDGDAIADFDTRISQGKAAIDAATDSLNQAAQDISAARDRIAQVEADTTEEAIGSTAASQINSRRLIVGRDAILTGTVDIAQLNVTGAMSAELVKSMSSETKKLVVSEDAILNRATVVQSLVTPELVAQKVSSALITGSTIQTSANANQGVKIDSTGYKAYDSAGNLAVNLDGKNNRVVGSFATSYDDSSGVKITQKSTAAAIDLYTPNWGGNASYQDSHAGIWFEVPSNLANRKLNIIATDKKDATRDDPGMLLYPGVGIGFQGRFVADSPAWKMGRVTSASLAPGASADWDITFPTALTGDNPAIFPMVTNGANAVVSYVVTKQSNSGFHLRVKNTDTFSTGSVFVIWLAIGTGILNG</sequence>
<name>A0A7H2BLX8_9MICC</name>
<proteinExistence type="predicted"/>